<dbReference type="InterPro" id="IPR015341">
    <property type="entry name" value="Glyco_hydro_38_cen"/>
</dbReference>
<name>A0A139SSX6_9BACT</name>
<organism evidence="6 7">
    <name type="scientific">Cephaloticoccus primus</name>
    <dbReference type="NCBI Taxonomy" id="1548207"/>
    <lineage>
        <taxon>Bacteria</taxon>
        <taxon>Pseudomonadati</taxon>
        <taxon>Verrucomicrobiota</taxon>
        <taxon>Opitutia</taxon>
        <taxon>Opitutales</taxon>
        <taxon>Opitutaceae</taxon>
        <taxon>Cephaloticoccus</taxon>
    </lineage>
</organism>
<dbReference type="RefSeq" id="WP_068628518.1">
    <property type="nucleotide sequence ID" value="NZ_LSZQ01000012.1"/>
</dbReference>
<dbReference type="InterPro" id="IPR000602">
    <property type="entry name" value="Glyco_hydro_38_N"/>
</dbReference>
<dbReference type="CDD" id="cd10789">
    <property type="entry name" value="GH38N_AMII_ER_cytosolic"/>
    <property type="match status" value="1"/>
</dbReference>
<dbReference type="InterPro" id="IPR011013">
    <property type="entry name" value="Gal_mutarotase_sf_dom"/>
</dbReference>
<dbReference type="Pfam" id="PF07748">
    <property type="entry name" value="Glyco_hydro_38C"/>
    <property type="match status" value="1"/>
</dbReference>
<dbReference type="InterPro" id="IPR054723">
    <property type="entry name" value="Ams1-like_N"/>
</dbReference>
<dbReference type="GO" id="GO:0006013">
    <property type="term" value="P:mannose metabolic process"/>
    <property type="evidence" value="ECO:0007669"/>
    <property type="project" value="InterPro"/>
</dbReference>
<dbReference type="InterPro" id="IPR027291">
    <property type="entry name" value="Glyco_hydro_38_N_sf"/>
</dbReference>
<dbReference type="PANTHER" id="PTHR46017">
    <property type="entry name" value="ALPHA-MANNOSIDASE 2C1"/>
    <property type="match status" value="1"/>
</dbReference>
<evidence type="ECO:0000256" key="3">
    <source>
        <dbReference type="ARBA" id="ARBA00022801"/>
    </source>
</evidence>
<dbReference type="Gene3D" id="2.70.98.30">
    <property type="entry name" value="Golgi alpha-mannosidase II, domain 4"/>
    <property type="match status" value="1"/>
</dbReference>
<dbReference type="Pfam" id="PF09261">
    <property type="entry name" value="Alpha-mann_mid"/>
    <property type="match status" value="1"/>
</dbReference>
<evidence type="ECO:0000256" key="4">
    <source>
        <dbReference type="ARBA" id="ARBA00023295"/>
    </source>
</evidence>
<dbReference type="Gene3D" id="1.20.1270.50">
    <property type="entry name" value="Glycoside hydrolase family 38, central domain"/>
    <property type="match status" value="1"/>
</dbReference>
<dbReference type="Gene3D" id="3.20.110.10">
    <property type="entry name" value="Glycoside hydrolase 38, N terminal domain"/>
    <property type="match status" value="1"/>
</dbReference>
<dbReference type="PANTHER" id="PTHR46017:SF1">
    <property type="entry name" value="ALPHA-MANNOSIDASE 2C1"/>
    <property type="match status" value="1"/>
</dbReference>
<keyword evidence="4" id="KW-0326">Glycosidase</keyword>
<dbReference type="InterPro" id="IPR011330">
    <property type="entry name" value="Glyco_hydro/deAcase_b/a-brl"/>
</dbReference>
<dbReference type="InterPro" id="IPR037094">
    <property type="entry name" value="Glyco_hydro_38_cen_sf"/>
</dbReference>
<dbReference type="STRING" id="1548207.AXK11_00080"/>
<dbReference type="SUPFAM" id="SSF88688">
    <property type="entry name" value="Families 57/38 glycoside transferase middle domain"/>
    <property type="match status" value="1"/>
</dbReference>
<evidence type="ECO:0000259" key="5">
    <source>
        <dbReference type="SMART" id="SM00872"/>
    </source>
</evidence>
<evidence type="ECO:0000313" key="6">
    <source>
        <dbReference type="EMBL" id="KXU37673.1"/>
    </source>
</evidence>
<dbReference type="Pfam" id="PF22907">
    <property type="entry name" value="Ams1-like_1st"/>
    <property type="match status" value="1"/>
</dbReference>
<dbReference type="OrthoDB" id="9772207at2"/>
<dbReference type="GO" id="GO:0030246">
    <property type="term" value="F:carbohydrate binding"/>
    <property type="evidence" value="ECO:0007669"/>
    <property type="project" value="InterPro"/>
</dbReference>
<dbReference type="SUPFAM" id="SSF88713">
    <property type="entry name" value="Glycoside hydrolase/deacetylase"/>
    <property type="match status" value="1"/>
</dbReference>
<comment type="caution">
    <text evidence="6">The sequence shown here is derived from an EMBL/GenBank/DDBJ whole genome shotgun (WGS) entry which is preliminary data.</text>
</comment>
<dbReference type="GO" id="GO:0046872">
    <property type="term" value="F:metal ion binding"/>
    <property type="evidence" value="ECO:0007669"/>
    <property type="project" value="UniProtKB-KW"/>
</dbReference>
<keyword evidence="3" id="KW-0378">Hydrolase</keyword>
<feature type="domain" description="Glycoside hydrolase family 38 central" evidence="5">
    <location>
        <begin position="514"/>
        <end position="585"/>
    </location>
</feature>
<keyword evidence="2" id="KW-0479">Metal-binding</keyword>
<dbReference type="SUPFAM" id="SSF74650">
    <property type="entry name" value="Galactose mutarotase-like"/>
    <property type="match status" value="1"/>
</dbReference>
<proteinExistence type="inferred from homology"/>
<gene>
    <name evidence="6" type="ORF">AXK11_00080</name>
</gene>
<dbReference type="Proteomes" id="UP000070058">
    <property type="component" value="Unassembled WGS sequence"/>
</dbReference>
<keyword evidence="7" id="KW-1185">Reference proteome</keyword>
<accession>A0A139SSX6</accession>
<dbReference type="Pfam" id="PF01074">
    <property type="entry name" value="Glyco_hydro_38N"/>
    <property type="match status" value="1"/>
</dbReference>
<evidence type="ECO:0000256" key="2">
    <source>
        <dbReference type="ARBA" id="ARBA00022723"/>
    </source>
</evidence>
<dbReference type="EMBL" id="LSZQ01000012">
    <property type="protein sequence ID" value="KXU37673.1"/>
    <property type="molecule type" value="Genomic_DNA"/>
</dbReference>
<dbReference type="SMART" id="SM00872">
    <property type="entry name" value="Alpha-mann_mid"/>
    <property type="match status" value="1"/>
</dbReference>
<dbReference type="AlphaFoldDB" id="A0A139SSX6"/>
<dbReference type="GO" id="GO:0004559">
    <property type="term" value="F:alpha-mannosidase activity"/>
    <property type="evidence" value="ECO:0007669"/>
    <property type="project" value="InterPro"/>
</dbReference>
<evidence type="ECO:0000256" key="1">
    <source>
        <dbReference type="ARBA" id="ARBA00009792"/>
    </source>
</evidence>
<dbReference type="GO" id="GO:0009313">
    <property type="term" value="P:oligosaccharide catabolic process"/>
    <property type="evidence" value="ECO:0007669"/>
    <property type="project" value="TreeGrafter"/>
</dbReference>
<protein>
    <recommendedName>
        <fullName evidence="5">Glycoside hydrolase family 38 central domain-containing protein</fullName>
    </recommendedName>
</protein>
<comment type="similarity">
    <text evidence="1">Belongs to the glycosyl hydrolase 38 family.</text>
</comment>
<dbReference type="InterPro" id="IPR028995">
    <property type="entry name" value="Glyco_hydro_57/38_cen_sf"/>
</dbReference>
<sequence>MATPNPFLQFAPNRAKRVHIRLNESLWLESQSLAVTAARPTAGHRPLEVAKKERRSPIKSGEAWGKLYDQRWFHIEIPAPPKGKAKVPRFLEWSHQGESTLYVDGVPYYGFDDPHRAVVLPPGVREVWIEGYCCNTFSHPSVSPNGSIFNGASLKYRDETVWDCLQEMNVMFDVMMALRSRQEPKPAPFVPMVGLRPKVDDASPIYRKVLHIIERACDAYELDGPAAMSRILVEGRAELKSERPLLTGILHGHAHIDLVWLWPERMGEAKAVHTFSTMNRLMERYPEFRFSYSQPASYRAVERRAPQLAAQVKQHIARGAWEATGALDVESDTLLACGEALARSFMLGQAEFARLRGARGPAQLVWLPDVFGYSACLPQLMRLVGVEQFFTTKLTWNTINRFPYSSFVWRGNDGSEVVSHVTQNVGYNNGVGWSEVESNARGHSQSHLHREFLHPTGFGDGGGGTTEEQLERARRLSGLCDLPELRWDLPENFFERLAKLRAQLPVHQGECYLEHHRGIYTTHGDFKAIFRGTERALQVREAVAAATGEVPDLVAPWRRLVFAQFHDFVPGSAIAEVYAEGRAELSRITSEQLEAARNRLSTSGLAVAKAKKSAAAKSSAAAEEQLFNPLALPWRGWVGERWYELPPLASVPAEVGATAGDEAQATASIAKNGAASLRSDRVQARVTRDGRLAELVIDGRPITFSETAATAVLYPDNPGHHDAWDIDRHSLELGKPVTTPVTITVEHGLSEPPTKASAKSAAKSRDTSTAVASASAPAHAAAICVRRKLGKASELVLRYEVRAGEPVLRLTADVDWHETRTLLRLHFPTEYRGRFARFGGPFGSVLRGQQPGEPITEAQWEVPGSRWATVSLDSEREGLALITEAKYGFSARDGELTVSLLRGAETTCAIGEYGGAAPPHLSRYQPESPFTDQGRHTIALALTSYSADLPQEQHPAVLADTLFTPPVAYRGAPASAGLLGVHDAPTLVPAWAMPVAKDAWVLRLHEVGGARGTARIDLAEGFVACPATLHGDAQGKPLKDGALDYAPYKILSMRIERTKK</sequence>
<evidence type="ECO:0000313" key="7">
    <source>
        <dbReference type="Proteomes" id="UP000070058"/>
    </source>
</evidence>
<reference evidence="7" key="1">
    <citation type="submission" date="2016-02" db="EMBL/GenBank/DDBJ databases">
        <authorList>
            <person name="Sanders J.G."/>
            <person name="Lin J.Y."/>
            <person name="Wertz J.T."/>
            <person name="Russell J.A."/>
            <person name="Moreau C.S."/>
            <person name="Powell S."/>
        </authorList>
    </citation>
    <scope>NUCLEOTIDE SEQUENCE [LARGE SCALE GENOMIC DNA]</scope>
    <source>
        <strain evidence="7">CAG34</strain>
    </source>
</reference>
<dbReference type="InterPro" id="IPR011682">
    <property type="entry name" value="Glyco_hydro_38_C"/>
</dbReference>